<dbReference type="RefSeq" id="WP_065348828.1">
    <property type="nucleotide sequence ID" value="NZ_LT222319.1"/>
</dbReference>
<sequence>MQLHEVDEIKELFIVDEVNEALQKGWKIVAVVSSAEPHGGDLPVVCYVLGKKKLTGIAAAMANARGETSKPNPRREDAKARAKEAFIDLPYYFA</sequence>
<reference evidence="2" key="1">
    <citation type="submission" date="2017-11" db="EMBL/GenBank/DDBJ databases">
        <authorList>
            <person name="Blom J."/>
        </authorList>
    </citation>
    <scope>NUCLEOTIDE SEQUENCE [LARGE SCALE GENOMIC DNA]</scope>
</reference>
<dbReference type="Proteomes" id="UP000239025">
    <property type="component" value="Chromosome 1"/>
</dbReference>
<accession>A0A193SHV2</accession>
<name>A0A193SHV2_9PSED</name>
<evidence type="ECO:0000313" key="1">
    <source>
        <dbReference type="EMBL" id="SOS14352.1"/>
    </source>
</evidence>
<gene>
    <name evidence="1" type="ORF">PL963_00212</name>
</gene>
<dbReference type="AlphaFoldDB" id="A0A193SHV2"/>
<evidence type="ECO:0000313" key="2">
    <source>
        <dbReference type="Proteomes" id="UP000239025"/>
    </source>
</evidence>
<organism evidence="1 2">
    <name type="scientific">Pseudomonas cerasi</name>
    <dbReference type="NCBI Taxonomy" id="1583341"/>
    <lineage>
        <taxon>Bacteria</taxon>
        <taxon>Pseudomonadati</taxon>
        <taxon>Pseudomonadota</taxon>
        <taxon>Gammaproteobacteria</taxon>
        <taxon>Pseudomonadales</taxon>
        <taxon>Pseudomonadaceae</taxon>
        <taxon>Pseudomonas</taxon>
    </lineage>
</organism>
<keyword evidence="2" id="KW-1185">Reference proteome</keyword>
<dbReference type="EMBL" id="LT963395">
    <property type="protein sequence ID" value="SOS14352.1"/>
    <property type="molecule type" value="Genomic_DNA"/>
</dbReference>
<protein>
    <submittedName>
        <fullName evidence="1">Uncharacterized protein</fullName>
    </submittedName>
</protein>
<proteinExistence type="predicted"/>